<dbReference type="Proteomes" id="UP000280834">
    <property type="component" value="Unassembled WGS sequence"/>
</dbReference>
<dbReference type="EMBL" id="UZAG01003453">
    <property type="protein sequence ID" value="VDO15364.1"/>
    <property type="molecule type" value="Genomic_DNA"/>
</dbReference>
<reference evidence="2 3" key="1">
    <citation type="submission" date="2018-11" db="EMBL/GenBank/DDBJ databases">
        <authorList>
            <consortium name="Pathogen Informatics"/>
        </authorList>
    </citation>
    <scope>NUCLEOTIDE SEQUENCE [LARGE SCALE GENOMIC DNA]</scope>
</reference>
<gene>
    <name evidence="2" type="ORF">BTMF_LOCUS3715</name>
</gene>
<dbReference type="AlphaFoldDB" id="A0A3P7TRW8"/>
<sequence length="63" mass="7282">MHILGHILGPSILLCMHMVSFLHQQCLHSGVICHHQLHSESVHVLNKLFFFFESLYHSFNITA</sequence>
<evidence type="ECO:0000313" key="3">
    <source>
        <dbReference type="Proteomes" id="UP000280834"/>
    </source>
</evidence>
<organism evidence="2 3">
    <name type="scientific">Brugia timori</name>
    <dbReference type="NCBI Taxonomy" id="42155"/>
    <lineage>
        <taxon>Eukaryota</taxon>
        <taxon>Metazoa</taxon>
        <taxon>Ecdysozoa</taxon>
        <taxon>Nematoda</taxon>
        <taxon>Chromadorea</taxon>
        <taxon>Rhabditida</taxon>
        <taxon>Spirurina</taxon>
        <taxon>Spiruromorpha</taxon>
        <taxon>Filarioidea</taxon>
        <taxon>Onchocercidae</taxon>
        <taxon>Brugia</taxon>
    </lineage>
</organism>
<name>A0A3P7TRW8_9BILA</name>
<protein>
    <submittedName>
        <fullName evidence="2">Uncharacterized protein</fullName>
    </submittedName>
</protein>
<feature type="signal peptide" evidence="1">
    <location>
        <begin position="1"/>
        <end position="24"/>
    </location>
</feature>
<proteinExistence type="predicted"/>
<keyword evidence="3" id="KW-1185">Reference proteome</keyword>
<feature type="chain" id="PRO_5018005529" evidence="1">
    <location>
        <begin position="25"/>
        <end position="63"/>
    </location>
</feature>
<keyword evidence="1" id="KW-0732">Signal</keyword>
<evidence type="ECO:0000313" key="2">
    <source>
        <dbReference type="EMBL" id="VDO15364.1"/>
    </source>
</evidence>
<evidence type="ECO:0000256" key="1">
    <source>
        <dbReference type="SAM" id="SignalP"/>
    </source>
</evidence>
<accession>A0A3P7TRW8</accession>